<dbReference type="Gene3D" id="3.30.70.1320">
    <property type="entry name" value="Multidrug efflux transporter AcrB pore domain like"/>
    <property type="match status" value="1"/>
</dbReference>
<dbReference type="Pfam" id="PF00873">
    <property type="entry name" value="ACR_tran"/>
    <property type="match status" value="1"/>
</dbReference>
<dbReference type="Gene3D" id="3.30.70.1440">
    <property type="entry name" value="Multidrug efflux transporter AcrB pore domain"/>
    <property type="match status" value="1"/>
</dbReference>
<dbReference type="GO" id="GO:0009636">
    <property type="term" value="P:response to toxic substance"/>
    <property type="evidence" value="ECO:0007669"/>
    <property type="project" value="UniProtKB-ARBA"/>
</dbReference>
<evidence type="ECO:0000256" key="4">
    <source>
        <dbReference type="ARBA" id="ARBA00022475"/>
    </source>
</evidence>
<feature type="transmembrane region" description="Helical" evidence="9">
    <location>
        <begin position="1003"/>
        <end position="1025"/>
    </location>
</feature>
<feature type="transmembrane region" description="Helical" evidence="9">
    <location>
        <begin position="395"/>
        <end position="416"/>
    </location>
</feature>
<keyword evidence="12" id="KW-1185">Reference proteome</keyword>
<evidence type="ECO:0000313" key="12">
    <source>
        <dbReference type="Proteomes" id="UP000476030"/>
    </source>
</evidence>
<name>A0A6L8W2M6_9PROT</name>
<dbReference type="Proteomes" id="UP000476030">
    <property type="component" value="Unassembled WGS sequence"/>
</dbReference>
<comment type="similarity">
    <text evidence="2 9">Belongs to the resistance-nodulation-cell division (RND) (TC 2.A.6) family.</text>
</comment>
<proteinExistence type="inferred from homology"/>
<dbReference type="SUPFAM" id="SSF82714">
    <property type="entry name" value="Multidrug efflux transporter AcrB TolC docking domain, DN and DC subdomains"/>
    <property type="match status" value="2"/>
</dbReference>
<evidence type="ECO:0000256" key="6">
    <source>
        <dbReference type="ARBA" id="ARBA00022692"/>
    </source>
</evidence>
<dbReference type="FunFam" id="3.30.70.1430:FF:000001">
    <property type="entry name" value="Efflux pump membrane transporter"/>
    <property type="match status" value="1"/>
</dbReference>
<keyword evidence="6 9" id="KW-0812">Transmembrane</keyword>
<dbReference type="GO" id="GO:0005886">
    <property type="term" value="C:plasma membrane"/>
    <property type="evidence" value="ECO:0007669"/>
    <property type="project" value="UniProtKB-SubCell"/>
</dbReference>
<dbReference type="PRINTS" id="PR00702">
    <property type="entry name" value="ACRIFLAVINRP"/>
</dbReference>
<feature type="transmembrane region" description="Helical" evidence="9">
    <location>
        <begin position="975"/>
        <end position="997"/>
    </location>
</feature>
<keyword evidence="8 9" id="KW-0472">Membrane</keyword>
<comment type="subcellular location">
    <subcellularLocation>
        <location evidence="1 9">Cell inner membrane</location>
        <topology evidence="1 9">Multi-pass membrane protein</topology>
    </subcellularLocation>
</comment>
<evidence type="ECO:0000256" key="1">
    <source>
        <dbReference type="ARBA" id="ARBA00004429"/>
    </source>
</evidence>
<feature type="transmembrane region" description="Helical" evidence="9">
    <location>
        <begin position="339"/>
        <end position="362"/>
    </location>
</feature>
<keyword evidence="5 9" id="KW-0997">Cell inner membrane</keyword>
<feature type="transmembrane region" description="Helical" evidence="9">
    <location>
        <begin position="896"/>
        <end position="916"/>
    </location>
</feature>
<evidence type="ECO:0000313" key="11">
    <source>
        <dbReference type="EMBL" id="MZR29171.1"/>
    </source>
</evidence>
<evidence type="ECO:0000256" key="3">
    <source>
        <dbReference type="ARBA" id="ARBA00022448"/>
    </source>
</evidence>
<dbReference type="PANTHER" id="PTHR32063:SF76">
    <property type="entry name" value="EFFLUX PUMP MEMBRANE TRANSPORTER"/>
    <property type="match status" value="1"/>
</dbReference>
<feature type="transmembrane region" description="Helical" evidence="9">
    <location>
        <begin position="922"/>
        <end position="947"/>
    </location>
</feature>
<dbReference type="InterPro" id="IPR001036">
    <property type="entry name" value="Acrflvin-R"/>
</dbReference>
<dbReference type="RefSeq" id="WP_161313661.1">
    <property type="nucleotide sequence ID" value="NZ_WTUW01000001.1"/>
</dbReference>
<feature type="transmembrane region" description="Helical" evidence="9">
    <location>
        <begin position="872"/>
        <end position="889"/>
    </location>
</feature>
<dbReference type="InterPro" id="IPR004764">
    <property type="entry name" value="MdtF-like"/>
</dbReference>
<dbReference type="PANTHER" id="PTHR32063">
    <property type="match status" value="1"/>
</dbReference>
<dbReference type="InterPro" id="IPR000731">
    <property type="entry name" value="SSD"/>
</dbReference>
<evidence type="ECO:0000259" key="10">
    <source>
        <dbReference type="PROSITE" id="PS50156"/>
    </source>
</evidence>
<evidence type="ECO:0000256" key="5">
    <source>
        <dbReference type="ARBA" id="ARBA00022519"/>
    </source>
</evidence>
<dbReference type="GO" id="GO:0042910">
    <property type="term" value="F:xenobiotic transmembrane transporter activity"/>
    <property type="evidence" value="ECO:0007669"/>
    <property type="project" value="TreeGrafter"/>
</dbReference>
<protein>
    <recommendedName>
        <fullName evidence="9">Efflux pump membrane transporter</fullName>
    </recommendedName>
</protein>
<dbReference type="EMBL" id="WTUW01000001">
    <property type="protein sequence ID" value="MZR29171.1"/>
    <property type="molecule type" value="Genomic_DNA"/>
</dbReference>
<sequence length="1040" mass="110904">MLFDFFIRRPKFAMVISAVIVLAGILSMFVIPVSQYPDITPPTVQVTTSYSGADSRVVADSIAQPLESAVNGVDDMIYMSSGSNSDGSYTLTVSFEVGTNPDLATVNTQTRVSQALSSLPDTVQRDGVTVQKQSNSILQMFGFYSDNASLDQLFISNYLTINVIDQLKRIPGVGNAEILGASSYAMRIWIDNPTLMSNLKITNQDIITAIQTQNIQAPAGRLGAPPISDEQSLQLTVNTKGRLSTVAEFGNIILRAEDDGSIIRIKDIARVELGAQSAQQMLKLNGAEAAGVAIYLSPGANAVITAEAVEEKIAELSESFPANMTYEKFVDSAEFVDDMIYKVVETLIEAFVLVAIVVFVFLGRFRATLIPLFAVPVAIIGAIGVIYAFGYTANIISLLALVLAIGIVVDDAIIVVENVERVMEEEPHLSPAKAAHKAMTEIAGSIIAITFVLLAVFIPVAVLPGSSGVLFRQFAIAISAAMVISAINALTLAPALCALFLRPGKPVVFMRPVTAFINRVGDGYARLIKRLVRVSAISIVVVIGIGLLSGYGISSTPAGFVPQEDKGYVMIVFQLPAGASFNRTQKVADQTVEALKGDPAVEMIGQVAGLDLLSFSNASNAGVVFLNLKPYAERTSPDLSATAVLQRAMPKLAGIAEAVYIPLNPPAIDGLGNAGGFQYMLQALQGQEPSEMGAVLRNLVIAANQDANIASAFSTFEANTPQVILDLDRDKAKTLGIEVSDVFNALQSQLGGYYVNDFNLFGRTWTVYVQGSEEYRSKIENIYDIQVRNSSGDMVPVSSFAEARLGSGPRQITRYNNYESASIFGNPTPEAGLGVAMADMEKISASELPSGFAFEWTGLALQQVEAAGKTPLVLSLAFVFAYLFLVALYESWSIPLAILTSVIAAVFGAIAGIRIAGLSFDLYAQIGIVVLIALAAKNAILINTFALEQRNIGKPLLESAADGARLRFRPVMMTSFAFIMGLVPLVIASGAGAGAMVALGVPVFSGMLAATTVGMLLIPMLYVAFQWLREKAGWIPIAER</sequence>
<feature type="transmembrane region" description="Helical" evidence="9">
    <location>
        <begin position="12"/>
        <end position="31"/>
    </location>
</feature>
<organism evidence="11 12">
    <name type="scientific">Sneathiella litorea</name>
    <dbReference type="NCBI Taxonomy" id="2606216"/>
    <lineage>
        <taxon>Bacteria</taxon>
        <taxon>Pseudomonadati</taxon>
        <taxon>Pseudomonadota</taxon>
        <taxon>Alphaproteobacteria</taxon>
        <taxon>Sneathiellales</taxon>
        <taxon>Sneathiellaceae</taxon>
        <taxon>Sneathiella</taxon>
    </lineage>
</organism>
<keyword evidence="4" id="KW-1003">Cell membrane</keyword>
<evidence type="ECO:0000256" key="2">
    <source>
        <dbReference type="ARBA" id="ARBA00010942"/>
    </source>
</evidence>
<dbReference type="SUPFAM" id="SSF82866">
    <property type="entry name" value="Multidrug efflux transporter AcrB transmembrane domain"/>
    <property type="match status" value="2"/>
</dbReference>
<dbReference type="GO" id="GO:0015562">
    <property type="term" value="F:efflux transmembrane transporter activity"/>
    <property type="evidence" value="ECO:0007669"/>
    <property type="project" value="InterPro"/>
</dbReference>
<evidence type="ECO:0000256" key="7">
    <source>
        <dbReference type="ARBA" id="ARBA00022989"/>
    </source>
</evidence>
<feature type="transmembrane region" description="Helical" evidence="9">
    <location>
        <begin position="474"/>
        <end position="501"/>
    </location>
</feature>
<accession>A0A6L8W2M6</accession>
<evidence type="ECO:0000256" key="9">
    <source>
        <dbReference type="RuleBase" id="RU364070"/>
    </source>
</evidence>
<feature type="transmembrane region" description="Helical" evidence="9">
    <location>
        <begin position="531"/>
        <end position="553"/>
    </location>
</feature>
<keyword evidence="7 9" id="KW-1133">Transmembrane helix</keyword>
<keyword evidence="3 9" id="KW-0813">Transport</keyword>
<dbReference type="Gene3D" id="1.20.1640.10">
    <property type="entry name" value="Multidrug efflux transporter AcrB transmembrane domain"/>
    <property type="match status" value="2"/>
</dbReference>
<feature type="transmembrane region" description="Helical" evidence="9">
    <location>
        <begin position="442"/>
        <end position="462"/>
    </location>
</feature>
<dbReference type="SUPFAM" id="SSF82693">
    <property type="entry name" value="Multidrug efflux transporter AcrB pore domain, PN1, PN2, PC1 and PC2 subdomains"/>
    <property type="match status" value="3"/>
</dbReference>
<gene>
    <name evidence="11" type="ORF">GQE98_00845</name>
</gene>
<dbReference type="Gene3D" id="3.30.70.1430">
    <property type="entry name" value="Multidrug efflux transporter AcrB pore domain"/>
    <property type="match status" value="2"/>
</dbReference>
<dbReference type="Gene3D" id="3.30.2090.10">
    <property type="entry name" value="Multidrug efflux transporter AcrB TolC docking domain, DN and DC subdomains"/>
    <property type="match status" value="2"/>
</dbReference>
<dbReference type="PROSITE" id="PS50156">
    <property type="entry name" value="SSD"/>
    <property type="match status" value="1"/>
</dbReference>
<feature type="domain" description="SSD" evidence="10">
    <location>
        <begin position="363"/>
        <end position="499"/>
    </location>
</feature>
<dbReference type="NCBIfam" id="TIGR00915">
    <property type="entry name" value="2A0602"/>
    <property type="match status" value="1"/>
</dbReference>
<dbReference type="AlphaFoldDB" id="A0A6L8W2M6"/>
<dbReference type="InterPro" id="IPR027463">
    <property type="entry name" value="AcrB_DN_DC_subdom"/>
</dbReference>
<comment type="caution">
    <text evidence="11">The sequence shown here is derived from an EMBL/GenBank/DDBJ whole genome shotgun (WGS) entry which is preliminary data.</text>
</comment>
<reference evidence="11 12" key="1">
    <citation type="submission" date="2019-12" db="EMBL/GenBank/DDBJ databases">
        <title>Snethiella sp. nov. sp. isolated from sea sand.</title>
        <authorList>
            <person name="Kim J."/>
            <person name="Jeong S.E."/>
            <person name="Jung H.S."/>
            <person name="Jeon C.O."/>
        </authorList>
    </citation>
    <scope>NUCLEOTIDE SEQUENCE [LARGE SCALE GENOMIC DNA]</scope>
    <source>
        <strain evidence="11 12">DP05</strain>
    </source>
</reference>
<feature type="transmembrane region" description="Helical" evidence="9">
    <location>
        <begin position="369"/>
        <end position="389"/>
    </location>
</feature>
<evidence type="ECO:0000256" key="8">
    <source>
        <dbReference type="ARBA" id="ARBA00023136"/>
    </source>
</evidence>